<dbReference type="Proteomes" id="UP000035740">
    <property type="component" value="Unassembled WGS sequence"/>
</dbReference>
<sequence length="250" mass="26617">AAFAALLTCIAGTPTTLVHLGVDLAESICRLLQTATNQDGTLTVASAAAFIVLLSKMAGNDRRGNIRASLQPALLLKVTRALQIVLDTPTLEPPPQSTTSIPLTPVRNIRSIPKKTFLQIVHSPSSAQESVRRATQIVNPASLAASIKVQQRNRRSSSAMFNPRRQTSSDLGDITADRTASLASLSDSCTPPSSAGRSSSLLSPSSIEPVTRIWSSILDECGSSADRLRTYPRIQQLVLQSGIPDVLRAQ</sequence>
<feature type="compositionally biased region" description="Polar residues" evidence="1">
    <location>
        <begin position="156"/>
        <end position="170"/>
    </location>
</feature>
<evidence type="ECO:0000313" key="2">
    <source>
        <dbReference type="EMBL" id="KMS94563.1"/>
    </source>
</evidence>
<dbReference type="EMBL" id="KQ092484">
    <property type="protein sequence ID" value="KMS94563.1"/>
    <property type="molecule type" value="Genomic_DNA"/>
</dbReference>
<name>A0A0J8B3Z4_BETVV</name>
<proteinExistence type="predicted"/>
<evidence type="ECO:0000256" key="1">
    <source>
        <dbReference type="SAM" id="MobiDB-lite"/>
    </source>
</evidence>
<organism evidence="2 3">
    <name type="scientific">Beta vulgaris subsp. vulgaris</name>
    <name type="common">Beet</name>
    <dbReference type="NCBI Taxonomy" id="3555"/>
    <lineage>
        <taxon>Eukaryota</taxon>
        <taxon>Viridiplantae</taxon>
        <taxon>Streptophyta</taxon>
        <taxon>Embryophyta</taxon>
        <taxon>Tracheophyta</taxon>
        <taxon>Spermatophyta</taxon>
        <taxon>Magnoliopsida</taxon>
        <taxon>eudicotyledons</taxon>
        <taxon>Gunneridae</taxon>
        <taxon>Pentapetalae</taxon>
        <taxon>Caryophyllales</taxon>
        <taxon>Chenopodiaceae</taxon>
        <taxon>Betoideae</taxon>
        <taxon>Beta</taxon>
    </lineage>
</organism>
<dbReference type="AlphaFoldDB" id="A0A0J8B3Z4"/>
<gene>
    <name evidence="2" type="ORF">BVRB_020150</name>
</gene>
<protein>
    <submittedName>
        <fullName evidence="2">Uncharacterized protein</fullName>
    </submittedName>
</protein>
<feature type="region of interest" description="Disordered" evidence="1">
    <location>
        <begin position="148"/>
        <end position="203"/>
    </location>
</feature>
<evidence type="ECO:0000313" key="3">
    <source>
        <dbReference type="Proteomes" id="UP000035740"/>
    </source>
</evidence>
<feature type="compositionally biased region" description="Low complexity" evidence="1">
    <location>
        <begin position="188"/>
        <end position="203"/>
    </location>
</feature>
<keyword evidence="3" id="KW-1185">Reference proteome</keyword>
<reference evidence="2 3" key="1">
    <citation type="journal article" date="2014" name="Nature">
        <title>The genome of the recently domesticated crop plant sugar beet (Beta vulgaris).</title>
        <authorList>
            <person name="Dohm J.C."/>
            <person name="Minoche A.E."/>
            <person name="Holtgrawe D."/>
            <person name="Capella-Gutierrez S."/>
            <person name="Zakrzewski F."/>
            <person name="Tafer H."/>
            <person name="Rupp O."/>
            <person name="Sorensen T.R."/>
            <person name="Stracke R."/>
            <person name="Reinhardt R."/>
            <person name="Goesmann A."/>
            <person name="Kraft T."/>
            <person name="Schulz B."/>
            <person name="Stadler P.F."/>
            <person name="Schmidt T."/>
            <person name="Gabaldon T."/>
            <person name="Lehrach H."/>
            <person name="Weisshaar B."/>
            <person name="Himmelbauer H."/>
        </authorList>
    </citation>
    <scope>NUCLEOTIDE SEQUENCE [LARGE SCALE GENOMIC DNA]</scope>
    <source>
        <tissue evidence="2">Taproot</tissue>
    </source>
</reference>
<feature type="non-terminal residue" evidence="2">
    <location>
        <position position="250"/>
    </location>
</feature>
<accession>A0A0J8B3Z4</accession>
<dbReference type="Gramene" id="KMS94563">
    <property type="protein sequence ID" value="KMS94563"/>
    <property type="gene ID" value="BVRB_020150"/>
</dbReference>
<feature type="non-terminal residue" evidence="2">
    <location>
        <position position="1"/>
    </location>
</feature>